<gene>
    <name evidence="11" type="ORF">CAMP_LOCUS11426</name>
</gene>
<evidence type="ECO:0000256" key="5">
    <source>
        <dbReference type="ARBA" id="ARBA00022741"/>
    </source>
</evidence>
<reference evidence="11" key="1">
    <citation type="submission" date="2022-11" db="EMBL/GenBank/DDBJ databases">
        <authorList>
            <person name="Kikuchi T."/>
        </authorList>
    </citation>
    <scope>NUCLEOTIDE SEQUENCE</scope>
    <source>
        <strain evidence="11">PS1010</strain>
    </source>
</reference>
<dbReference type="InterPro" id="IPR050352">
    <property type="entry name" value="ABCG_transporters"/>
</dbReference>
<dbReference type="SUPFAM" id="SSF52540">
    <property type="entry name" value="P-loop containing nucleoside triphosphate hydrolases"/>
    <property type="match status" value="1"/>
</dbReference>
<keyword evidence="8 9" id="KW-0472">Membrane</keyword>
<dbReference type="GO" id="GO:0140359">
    <property type="term" value="F:ABC-type transporter activity"/>
    <property type="evidence" value="ECO:0007669"/>
    <property type="project" value="InterPro"/>
</dbReference>
<feature type="domain" description="ABC transporter" evidence="10">
    <location>
        <begin position="31"/>
        <end position="273"/>
    </location>
</feature>
<keyword evidence="5" id="KW-0547">Nucleotide-binding</keyword>
<dbReference type="GO" id="GO:0016887">
    <property type="term" value="F:ATP hydrolysis activity"/>
    <property type="evidence" value="ECO:0007669"/>
    <property type="project" value="InterPro"/>
</dbReference>
<dbReference type="GO" id="GO:0005886">
    <property type="term" value="C:plasma membrane"/>
    <property type="evidence" value="ECO:0007669"/>
    <property type="project" value="TreeGrafter"/>
</dbReference>
<evidence type="ECO:0000256" key="8">
    <source>
        <dbReference type="ARBA" id="ARBA00023136"/>
    </source>
</evidence>
<keyword evidence="12" id="KW-1185">Reference proteome</keyword>
<feature type="transmembrane region" description="Helical" evidence="9">
    <location>
        <begin position="393"/>
        <end position="414"/>
    </location>
</feature>
<dbReference type="InterPro" id="IPR043926">
    <property type="entry name" value="ABCG_dom"/>
</dbReference>
<dbReference type="InterPro" id="IPR027417">
    <property type="entry name" value="P-loop_NTPase"/>
</dbReference>
<dbReference type="InterPro" id="IPR017871">
    <property type="entry name" value="ABC_transporter-like_CS"/>
</dbReference>
<accession>A0A9P1IPQ2</accession>
<evidence type="ECO:0000256" key="1">
    <source>
        <dbReference type="ARBA" id="ARBA00004141"/>
    </source>
</evidence>
<dbReference type="SMART" id="SM00382">
    <property type="entry name" value="AAA"/>
    <property type="match status" value="1"/>
</dbReference>
<dbReference type="Gene3D" id="3.40.50.300">
    <property type="entry name" value="P-loop containing nucleotide triphosphate hydrolases"/>
    <property type="match status" value="1"/>
</dbReference>
<organism evidence="11 12">
    <name type="scientific">Caenorhabditis angaria</name>
    <dbReference type="NCBI Taxonomy" id="860376"/>
    <lineage>
        <taxon>Eukaryota</taxon>
        <taxon>Metazoa</taxon>
        <taxon>Ecdysozoa</taxon>
        <taxon>Nematoda</taxon>
        <taxon>Chromadorea</taxon>
        <taxon>Rhabditida</taxon>
        <taxon>Rhabditina</taxon>
        <taxon>Rhabditomorpha</taxon>
        <taxon>Rhabditoidea</taxon>
        <taxon>Rhabditidae</taxon>
        <taxon>Peloderinae</taxon>
        <taxon>Caenorhabditis</taxon>
    </lineage>
</organism>
<dbReference type="PANTHER" id="PTHR48041">
    <property type="entry name" value="ABC TRANSPORTER G FAMILY MEMBER 28"/>
    <property type="match status" value="1"/>
</dbReference>
<feature type="transmembrane region" description="Helical" evidence="9">
    <location>
        <begin position="434"/>
        <end position="460"/>
    </location>
</feature>
<dbReference type="CDD" id="cd03213">
    <property type="entry name" value="ABCG_EPDR"/>
    <property type="match status" value="1"/>
</dbReference>
<dbReference type="PROSITE" id="PS50893">
    <property type="entry name" value="ABC_TRANSPORTER_2"/>
    <property type="match status" value="1"/>
</dbReference>
<feature type="transmembrane region" description="Helical" evidence="9">
    <location>
        <begin position="481"/>
        <end position="503"/>
    </location>
</feature>
<feature type="transmembrane region" description="Helical" evidence="9">
    <location>
        <begin position="595"/>
        <end position="616"/>
    </location>
</feature>
<evidence type="ECO:0000256" key="6">
    <source>
        <dbReference type="ARBA" id="ARBA00022840"/>
    </source>
</evidence>
<evidence type="ECO:0000256" key="4">
    <source>
        <dbReference type="ARBA" id="ARBA00022692"/>
    </source>
</evidence>
<dbReference type="PANTHER" id="PTHR48041:SF131">
    <property type="entry name" value="ABC TRANSPORTER DOMAIN-CONTAINING PROTEIN"/>
    <property type="match status" value="1"/>
</dbReference>
<keyword evidence="3" id="KW-0813">Transport</keyword>
<dbReference type="InterPro" id="IPR013525">
    <property type="entry name" value="ABC2_TM"/>
</dbReference>
<evidence type="ECO:0000256" key="7">
    <source>
        <dbReference type="ARBA" id="ARBA00022989"/>
    </source>
</evidence>
<evidence type="ECO:0000313" key="11">
    <source>
        <dbReference type="EMBL" id="CAI5448789.1"/>
    </source>
</evidence>
<dbReference type="Pfam" id="PF01061">
    <property type="entry name" value="ABC2_membrane"/>
    <property type="match status" value="1"/>
</dbReference>
<name>A0A9P1IPQ2_9PELO</name>
<dbReference type="EMBL" id="CANHGI010000004">
    <property type="protein sequence ID" value="CAI5448789.1"/>
    <property type="molecule type" value="Genomic_DNA"/>
</dbReference>
<dbReference type="OrthoDB" id="66620at2759"/>
<keyword evidence="6" id="KW-0067">ATP-binding</keyword>
<dbReference type="PROSITE" id="PS00211">
    <property type="entry name" value="ABC_TRANSPORTER_1"/>
    <property type="match status" value="1"/>
</dbReference>
<dbReference type="FunFam" id="3.40.50.300:FF:003483">
    <property type="entry name" value="WHiTe (Drosophila) related ABC transporter"/>
    <property type="match status" value="1"/>
</dbReference>
<evidence type="ECO:0000256" key="9">
    <source>
        <dbReference type="SAM" id="Phobius"/>
    </source>
</evidence>
<keyword evidence="7 9" id="KW-1133">Transmembrane helix</keyword>
<evidence type="ECO:0000256" key="2">
    <source>
        <dbReference type="ARBA" id="ARBA00005814"/>
    </source>
</evidence>
<sequence>MESITNDNPSATTTLLGNEDGNSEWSNIVTLQWNNIRVKTKAGRVLLDGVSGCAVPGEVVALMGASGAGKTTLLNTLLQRNLKGLEVEGEILVNGQNIGKGVTSVSAYVQQEDLFLGTLTVREHLEIQAKLRLPSSFSAEDRKNRVDDVMREMMLEKPAKSRIGVPGIKKGISGGEMKRLAFAAEMINNPPIIFCDEPTTGLDSHMSLQVVKALEEMAVEKGKTIICTIHQPSSEVFEMFDKVVFLAQGKIAFHGAIDEAIHHFADSGFMVPDHTNPADYYIDILAIRPSEAEKCKKVCKFLTDDFSKSSYKKKLLTIMDKTKHAKAMTPHRGANYLNILFALLYRYSLDNLRNPAIMRAKVVQKIFMGLFLGLLFFQLDVDQEGLSGYKGALFYYISELTYSTIYGIQAFMPADYPPLLREYHDRTYPLSSYYLAKLLSFLPIFTIDGMILVFCSYFFVGFPITFLQFMRQLFTCMVIEWNVAALGIAVCATAPSYAIAVTVTGPILTVFSLTGGIFTNTAEMHAWISWVQYLSWFRYGFESLTVNQFTHEKFANISCEVRTPDNANYQLPEGQCESNGMKVIENFNFHPDNMYFNWLAMIYLTVMIYVLGYIGLVRRVMAEK</sequence>
<evidence type="ECO:0000256" key="3">
    <source>
        <dbReference type="ARBA" id="ARBA00022448"/>
    </source>
</evidence>
<comment type="similarity">
    <text evidence="2">Belongs to the ABC transporter superfamily. ABCG family. Eye pigment precursor importer (TC 3.A.1.204) subfamily.</text>
</comment>
<dbReference type="Pfam" id="PF19055">
    <property type="entry name" value="ABC2_membrane_7"/>
    <property type="match status" value="1"/>
</dbReference>
<comment type="caution">
    <text evidence="11">The sequence shown here is derived from an EMBL/GenBank/DDBJ whole genome shotgun (WGS) entry which is preliminary data.</text>
</comment>
<proteinExistence type="inferred from homology"/>
<dbReference type="GO" id="GO:0005524">
    <property type="term" value="F:ATP binding"/>
    <property type="evidence" value="ECO:0007669"/>
    <property type="project" value="UniProtKB-KW"/>
</dbReference>
<comment type="subcellular location">
    <subcellularLocation>
        <location evidence="1">Membrane</location>
        <topology evidence="1">Multi-pass membrane protein</topology>
    </subcellularLocation>
</comment>
<dbReference type="InterPro" id="IPR003593">
    <property type="entry name" value="AAA+_ATPase"/>
</dbReference>
<protein>
    <recommendedName>
        <fullName evidence="10">ABC transporter domain-containing protein</fullName>
    </recommendedName>
</protein>
<evidence type="ECO:0000313" key="12">
    <source>
        <dbReference type="Proteomes" id="UP001152747"/>
    </source>
</evidence>
<dbReference type="AlphaFoldDB" id="A0A9P1IPQ2"/>
<keyword evidence="4 9" id="KW-0812">Transmembrane</keyword>
<dbReference type="InterPro" id="IPR003439">
    <property type="entry name" value="ABC_transporter-like_ATP-bd"/>
</dbReference>
<evidence type="ECO:0000259" key="10">
    <source>
        <dbReference type="PROSITE" id="PS50893"/>
    </source>
</evidence>
<dbReference type="Proteomes" id="UP001152747">
    <property type="component" value="Unassembled WGS sequence"/>
</dbReference>
<dbReference type="Pfam" id="PF00005">
    <property type="entry name" value="ABC_tran"/>
    <property type="match status" value="1"/>
</dbReference>
<feature type="transmembrane region" description="Helical" evidence="9">
    <location>
        <begin position="362"/>
        <end position="381"/>
    </location>
</feature>